<evidence type="ECO:0000256" key="1">
    <source>
        <dbReference type="ARBA" id="ARBA00022908"/>
    </source>
</evidence>
<dbReference type="InterPro" id="IPR044068">
    <property type="entry name" value="CB"/>
</dbReference>
<dbReference type="Proteomes" id="UP000323337">
    <property type="component" value="Unassembled WGS sequence"/>
</dbReference>
<dbReference type="InterPro" id="IPR022000">
    <property type="entry name" value="Min27-like_integrase_DNA_bind"/>
</dbReference>
<reference evidence="7 8" key="1">
    <citation type="submission" date="2019-08" db="EMBL/GenBank/DDBJ databases">
        <title>Genomic characterization of a novel candidate phylum (ARYD3) from a high temperature, high salinity tertiary oil reservoir in north central Oklahoma, USA.</title>
        <authorList>
            <person name="Youssef N.H."/>
            <person name="Yadav A."/>
            <person name="Elshahed M.S."/>
        </authorList>
    </citation>
    <scope>NUCLEOTIDE SEQUENCE [LARGE SCALE GENOMIC DNA]</scope>
    <source>
        <strain evidence="7">ARYD1</strain>
    </source>
</reference>
<keyword evidence="1" id="KW-0229">DNA integration</keyword>
<evidence type="ECO:0000313" key="7">
    <source>
        <dbReference type="EMBL" id="TYB33939.1"/>
    </source>
</evidence>
<dbReference type="Pfam" id="PF02899">
    <property type="entry name" value="Phage_int_SAM_1"/>
    <property type="match status" value="1"/>
</dbReference>
<evidence type="ECO:0000259" key="6">
    <source>
        <dbReference type="PROSITE" id="PS51900"/>
    </source>
</evidence>
<gene>
    <name evidence="7" type="ORF">FXF49_03445</name>
</gene>
<protein>
    <submittedName>
        <fullName evidence="7">DUF3596 domain-containing protein</fullName>
    </submittedName>
</protein>
<dbReference type="InterPro" id="IPR013762">
    <property type="entry name" value="Integrase-like_cat_sf"/>
</dbReference>
<dbReference type="AlphaFoldDB" id="A0A5D0MS90"/>
<dbReference type="GO" id="GO:0015074">
    <property type="term" value="P:DNA integration"/>
    <property type="evidence" value="ECO:0007669"/>
    <property type="project" value="UniProtKB-KW"/>
</dbReference>
<dbReference type="InterPro" id="IPR004107">
    <property type="entry name" value="Integrase_SAM-like_N"/>
</dbReference>
<evidence type="ECO:0000256" key="3">
    <source>
        <dbReference type="ARBA" id="ARBA00023172"/>
    </source>
</evidence>
<dbReference type="EMBL" id="VSIV01000084">
    <property type="protein sequence ID" value="TYB33939.1"/>
    <property type="molecule type" value="Genomic_DNA"/>
</dbReference>
<sequence>MGVVKRGNKLWINFTYQGLQCKEPLKLDDTPANREEAKLMNSQIKRQIVEDAFDYVKWFPNSTNLKKFGLKPAKDKKKDKKTGKAKKQLKLYKLLDTWYAYILTIGNYEKSTLKSYKTCLKRLKLTLPDKDIAKLKKYEIEEMVCSLLNDGITPKTINNTLIVLRGALNYAFDRELVDDNISARIKNLRVPKTKVDVFTKEEVKKILNYMSENYPIQHAFFATMFMTGMRTGEALAMQWDNLNLDEGWYFVSEAITDGVLKGPKNEESVRYVLLPRTLTDVLSEYREKYSRNDTFVFTNQYGEPYATSYHLGIKYWRPVLEKLGIRYRVIYQARHTFATLSLLNTADINYVARQLGHSSHQMIFKTYGRIIKQINGEKNELDKFIYA</sequence>
<dbReference type="InterPro" id="IPR050090">
    <property type="entry name" value="Tyrosine_recombinase_XerCD"/>
</dbReference>
<keyword evidence="3" id="KW-0233">DNA recombination</keyword>
<keyword evidence="2 4" id="KW-0238">DNA-binding</keyword>
<proteinExistence type="predicted"/>
<dbReference type="PANTHER" id="PTHR30349">
    <property type="entry name" value="PHAGE INTEGRASE-RELATED"/>
    <property type="match status" value="1"/>
</dbReference>
<dbReference type="GO" id="GO:0003677">
    <property type="term" value="F:DNA binding"/>
    <property type="evidence" value="ECO:0007669"/>
    <property type="project" value="UniProtKB-UniRule"/>
</dbReference>
<evidence type="ECO:0000313" key="8">
    <source>
        <dbReference type="Proteomes" id="UP000323337"/>
    </source>
</evidence>
<evidence type="ECO:0000259" key="5">
    <source>
        <dbReference type="PROSITE" id="PS51898"/>
    </source>
</evidence>
<dbReference type="Pfam" id="PF12167">
    <property type="entry name" value="Arm-DNA-bind_2"/>
    <property type="match status" value="1"/>
</dbReference>
<feature type="domain" description="Core-binding (CB)" evidence="6">
    <location>
        <begin position="89"/>
        <end position="172"/>
    </location>
</feature>
<comment type="caution">
    <text evidence="7">The sequence shown here is derived from an EMBL/GenBank/DDBJ whole genome shotgun (WGS) entry which is preliminary data.</text>
</comment>
<evidence type="ECO:0000256" key="4">
    <source>
        <dbReference type="PROSITE-ProRule" id="PRU01248"/>
    </source>
</evidence>
<accession>A0A5D0MS90</accession>
<name>A0A5D0MS90_FLESI</name>
<evidence type="ECO:0000256" key="2">
    <source>
        <dbReference type="ARBA" id="ARBA00023125"/>
    </source>
</evidence>
<dbReference type="InterPro" id="IPR011010">
    <property type="entry name" value="DNA_brk_join_enz"/>
</dbReference>
<dbReference type="CDD" id="cd01189">
    <property type="entry name" value="INT_ICEBs1_C_like"/>
    <property type="match status" value="1"/>
</dbReference>
<dbReference type="SUPFAM" id="SSF56349">
    <property type="entry name" value="DNA breaking-rejoining enzymes"/>
    <property type="match status" value="1"/>
</dbReference>
<dbReference type="Pfam" id="PF00589">
    <property type="entry name" value="Phage_integrase"/>
    <property type="match status" value="1"/>
</dbReference>
<dbReference type="InterPro" id="IPR010998">
    <property type="entry name" value="Integrase_recombinase_N"/>
</dbReference>
<feature type="domain" description="Tyr recombinase" evidence="5">
    <location>
        <begin position="193"/>
        <end position="382"/>
    </location>
</feature>
<dbReference type="PANTHER" id="PTHR30349:SF36">
    <property type="entry name" value="PROPHAGE INTEGRASE INTR-RELATED"/>
    <property type="match status" value="1"/>
</dbReference>
<dbReference type="Gene3D" id="1.10.443.10">
    <property type="entry name" value="Intergrase catalytic core"/>
    <property type="match status" value="1"/>
</dbReference>
<dbReference type="InterPro" id="IPR002104">
    <property type="entry name" value="Integrase_catalytic"/>
</dbReference>
<dbReference type="GO" id="GO:0006310">
    <property type="term" value="P:DNA recombination"/>
    <property type="evidence" value="ECO:0007669"/>
    <property type="project" value="UniProtKB-KW"/>
</dbReference>
<dbReference type="RefSeq" id="WP_303700513.1">
    <property type="nucleotide sequence ID" value="NZ_VSIV01000084.1"/>
</dbReference>
<organism evidence="7 8">
    <name type="scientific">Flexistipes sinusarabici</name>
    <dbReference type="NCBI Taxonomy" id="2352"/>
    <lineage>
        <taxon>Bacteria</taxon>
        <taxon>Pseudomonadati</taxon>
        <taxon>Deferribacterota</taxon>
        <taxon>Deferribacteres</taxon>
        <taxon>Deferribacterales</taxon>
        <taxon>Flexistipitaceae</taxon>
        <taxon>Flexistipes</taxon>
    </lineage>
</organism>
<dbReference type="Gene3D" id="1.10.150.130">
    <property type="match status" value="1"/>
</dbReference>
<dbReference type="PROSITE" id="PS51898">
    <property type="entry name" value="TYR_RECOMBINASE"/>
    <property type="match status" value="1"/>
</dbReference>
<dbReference type="PROSITE" id="PS51900">
    <property type="entry name" value="CB"/>
    <property type="match status" value="1"/>
</dbReference>